<organism evidence="1">
    <name type="scientific">marine sediment metagenome</name>
    <dbReference type="NCBI Taxonomy" id="412755"/>
    <lineage>
        <taxon>unclassified sequences</taxon>
        <taxon>metagenomes</taxon>
        <taxon>ecological metagenomes</taxon>
    </lineage>
</organism>
<name>A0A0F9KZL1_9ZZZZ</name>
<reference evidence="1" key="1">
    <citation type="journal article" date="2015" name="Nature">
        <title>Complex archaea that bridge the gap between prokaryotes and eukaryotes.</title>
        <authorList>
            <person name="Spang A."/>
            <person name="Saw J.H."/>
            <person name="Jorgensen S.L."/>
            <person name="Zaremba-Niedzwiedzka K."/>
            <person name="Martijn J."/>
            <person name="Lind A.E."/>
            <person name="van Eijk R."/>
            <person name="Schleper C."/>
            <person name="Guy L."/>
            <person name="Ettema T.J."/>
        </authorList>
    </citation>
    <scope>NUCLEOTIDE SEQUENCE</scope>
</reference>
<dbReference type="EMBL" id="LAZR01008223">
    <property type="protein sequence ID" value="KKM80166.1"/>
    <property type="molecule type" value="Genomic_DNA"/>
</dbReference>
<proteinExistence type="predicted"/>
<comment type="caution">
    <text evidence="1">The sequence shown here is derived from an EMBL/GenBank/DDBJ whole genome shotgun (WGS) entry which is preliminary data.</text>
</comment>
<feature type="non-terminal residue" evidence="1">
    <location>
        <position position="109"/>
    </location>
</feature>
<dbReference type="AlphaFoldDB" id="A0A0F9KZL1"/>
<accession>A0A0F9KZL1</accession>
<sequence>MHILNSPTIGHNFPGDTTSFPGDFTDFGDGDAIDFSGSTTVDLGNGQIMVLGPNGEFLGIRAAPTSQLGHRPQDASARALDVAQIERLGAQTGIEQSQLAQFDRELDFR</sequence>
<protein>
    <submittedName>
        <fullName evidence="1">Uncharacterized protein</fullName>
    </submittedName>
</protein>
<evidence type="ECO:0000313" key="1">
    <source>
        <dbReference type="EMBL" id="KKM80166.1"/>
    </source>
</evidence>
<gene>
    <name evidence="1" type="ORF">LCGC14_1342570</name>
</gene>